<sequence>MTIASPCDSTPWTRSRVCADDWEIINHRRYTQAISKKPSLGNIPDPQRKSDALLLTPNTEMHIAPKLRNSAFTASKAPTCDLQAITRALVCLCACRQGTSTDNSAYTRPELLALTPRATFESTSLTSFDARAFNGKAIREGDYLYRATLPLFSVPLDPSSNGFGRADMLHIDLMRHAETPVPTLKVFKHCWRKAVWHRPSVIAFDNVDKLLGMELEHPALQIHLPEMLLP</sequence>
<dbReference type="EMBL" id="KV417658">
    <property type="protein sequence ID" value="KZP11730.1"/>
    <property type="molecule type" value="Genomic_DNA"/>
</dbReference>
<reference evidence="1 2" key="1">
    <citation type="journal article" date="2016" name="Mol. Biol. Evol.">
        <title>Comparative Genomics of Early-Diverging Mushroom-Forming Fungi Provides Insights into the Origins of Lignocellulose Decay Capabilities.</title>
        <authorList>
            <person name="Nagy L.G."/>
            <person name="Riley R."/>
            <person name="Tritt A."/>
            <person name="Adam C."/>
            <person name="Daum C."/>
            <person name="Floudas D."/>
            <person name="Sun H."/>
            <person name="Yadav J.S."/>
            <person name="Pangilinan J."/>
            <person name="Larsson K.H."/>
            <person name="Matsuura K."/>
            <person name="Barry K."/>
            <person name="Labutti K."/>
            <person name="Kuo R."/>
            <person name="Ohm R.A."/>
            <person name="Bhattacharya S.S."/>
            <person name="Shirouzu T."/>
            <person name="Yoshinaga Y."/>
            <person name="Martin F.M."/>
            <person name="Grigoriev I.V."/>
            <person name="Hibbett D.S."/>
        </authorList>
    </citation>
    <scope>NUCLEOTIDE SEQUENCE [LARGE SCALE GENOMIC DNA]</scope>
    <source>
        <strain evidence="1 2">CBS 109695</strain>
    </source>
</reference>
<accession>A0A166ALD5</accession>
<proteinExistence type="predicted"/>
<dbReference type="Proteomes" id="UP000076532">
    <property type="component" value="Unassembled WGS sequence"/>
</dbReference>
<gene>
    <name evidence="1" type="ORF">FIBSPDRAFT_962005</name>
</gene>
<organism evidence="1 2">
    <name type="scientific">Athelia psychrophila</name>
    <dbReference type="NCBI Taxonomy" id="1759441"/>
    <lineage>
        <taxon>Eukaryota</taxon>
        <taxon>Fungi</taxon>
        <taxon>Dikarya</taxon>
        <taxon>Basidiomycota</taxon>
        <taxon>Agaricomycotina</taxon>
        <taxon>Agaricomycetes</taxon>
        <taxon>Agaricomycetidae</taxon>
        <taxon>Atheliales</taxon>
        <taxon>Atheliaceae</taxon>
        <taxon>Athelia</taxon>
    </lineage>
</organism>
<dbReference type="AlphaFoldDB" id="A0A166ALD5"/>
<protein>
    <submittedName>
        <fullName evidence="1">Uncharacterized protein</fullName>
    </submittedName>
</protein>
<evidence type="ECO:0000313" key="2">
    <source>
        <dbReference type="Proteomes" id="UP000076532"/>
    </source>
</evidence>
<evidence type="ECO:0000313" key="1">
    <source>
        <dbReference type="EMBL" id="KZP11730.1"/>
    </source>
</evidence>
<name>A0A166ALD5_9AGAM</name>
<dbReference type="OrthoDB" id="2187at2759"/>
<dbReference type="STRING" id="436010.A0A166ALD5"/>
<keyword evidence="2" id="KW-1185">Reference proteome</keyword>